<dbReference type="Proteomes" id="UP000050640">
    <property type="component" value="Unplaced"/>
</dbReference>
<dbReference type="AlphaFoldDB" id="A0A0R3RK42"/>
<evidence type="ECO:0000313" key="1">
    <source>
        <dbReference type="Proteomes" id="UP000050640"/>
    </source>
</evidence>
<accession>A0A0R3RK42</accession>
<dbReference type="WBParaSite" id="EEL_0000185101-mRNA-1">
    <property type="protein sequence ID" value="EEL_0000185101-mRNA-1"/>
    <property type="gene ID" value="EEL_0000185101"/>
</dbReference>
<sequence>MCHDACAGKNDPIQQILESDQKTALTYPETIVSLKNTGNLTRLFLGLTIGGKCSISCFSIFQYCYSVINIDKFCIIALKKFKNY</sequence>
<protein>
    <submittedName>
        <fullName evidence="2">Uncharacterized protein</fullName>
    </submittedName>
</protein>
<name>A0A0R3RK42_9BILA</name>
<proteinExistence type="predicted"/>
<keyword evidence="1" id="KW-1185">Reference proteome</keyword>
<evidence type="ECO:0000313" key="2">
    <source>
        <dbReference type="WBParaSite" id="EEL_0000185101-mRNA-1"/>
    </source>
</evidence>
<organism evidence="1 2">
    <name type="scientific">Elaeophora elaphi</name>
    <dbReference type="NCBI Taxonomy" id="1147741"/>
    <lineage>
        <taxon>Eukaryota</taxon>
        <taxon>Metazoa</taxon>
        <taxon>Ecdysozoa</taxon>
        <taxon>Nematoda</taxon>
        <taxon>Chromadorea</taxon>
        <taxon>Rhabditida</taxon>
        <taxon>Spirurina</taxon>
        <taxon>Spiruromorpha</taxon>
        <taxon>Filarioidea</taxon>
        <taxon>Onchocercidae</taxon>
        <taxon>Elaeophora</taxon>
    </lineage>
</organism>
<reference evidence="2" key="1">
    <citation type="submission" date="2017-02" db="UniProtKB">
        <authorList>
            <consortium name="WormBaseParasite"/>
        </authorList>
    </citation>
    <scope>IDENTIFICATION</scope>
</reference>